<evidence type="ECO:0000313" key="1">
    <source>
        <dbReference type="EMBL" id="KAL3285422.1"/>
    </source>
</evidence>
<name>A0ABD2P445_9CUCU</name>
<dbReference type="AlphaFoldDB" id="A0ABD2P445"/>
<accession>A0ABD2P445</accession>
<dbReference type="EMBL" id="JABFTP020000165">
    <property type="protein sequence ID" value="KAL3285422.1"/>
    <property type="molecule type" value="Genomic_DNA"/>
</dbReference>
<protein>
    <submittedName>
        <fullName evidence="1">Uncharacterized protein</fullName>
    </submittedName>
</protein>
<organism evidence="1 2">
    <name type="scientific">Cryptolaemus montrouzieri</name>
    <dbReference type="NCBI Taxonomy" id="559131"/>
    <lineage>
        <taxon>Eukaryota</taxon>
        <taxon>Metazoa</taxon>
        <taxon>Ecdysozoa</taxon>
        <taxon>Arthropoda</taxon>
        <taxon>Hexapoda</taxon>
        <taxon>Insecta</taxon>
        <taxon>Pterygota</taxon>
        <taxon>Neoptera</taxon>
        <taxon>Endopterygota</taxon>
        <taxon>Coleoptera</taxon>
        <taxon>Polyphaga</taxon>
        <taxon>Cucujiformia</taxon>
        <taxon>Coccinelloidea</taxon>
        <taxon>Coccinellidae</taxon>
        <taxon>Scymninae</taxon>
        <taxon>Scymnini</taxon>
        <taxon>Cryptolaemus</taxon>
    </lineage>
</organism>
<reference evidence="1 2" key="1">
    <citation type="journal article" date="2021" name="BMC Biol.">
        <title>Horizontally acquired antibacterial genes associated with adaptive radiation of ladybird beetles.</title>
        <authorList>
            <person name="Li H.S."/>
            <person name="Tang X.F."/>
            <person name="Huang Y.H."/>
            <person name="Xu Z.Y."/>
            <person name="Chen M.L."/>
            <person name="Du X.Y."/>
            <person name="Qiu B.Y."/>
            <person name="Chen P.T."/>
            <person name="Zhang W."/>
            <person name="Slipinski A."/>
            <person name="Escalona H.E."/>
            <person name="Waterhouse R.M."/>
            <person name="Zwick A."/>
            <person name="Pang H."/>
        </authorList>
    </citation>
    <scope>NUCLEOTIDE SEQUENCE [LARGE SCALE GENOMIC DNA]</scope>
    <source>
        <strain evidence="1">SYSU2018</strain>
    </source>
</reference>
<comment type="caution">
    <text evidence="1">The sequence shown here is derived from an EMBL/GenBank/DDBJ whole genome shotgun (WGS) entry which is preliminary data.</text>
</comment>
<keyword evidence="2" id="KW-1185">Reference proteome</keyword>
<dbReference type="Proteomes" id="UP001516400">
    <property type="component" value="Unassembled WGS sequence"/>
</dbReference>
<gene>
    <name evidence="1" type="ORF">HHI36_019524</name>
</gene>
<proteinExistence type="predicted"/>
<evidence type="ECO:0000313" key="2">
    <source>
        <dbReference type="Proteomes" id="UP001516400"/>
    </source>
</evidence>
<sequence>MTADEQDVEHSLSVAVVKLCLDNLVDNTDVKDICDSNSKFVSRTDFETVENCQFCQKESKLLDFCCPIKELQVGVFKKAITNSLNQHSLPHFPERKSYSDQVKQNWISGSETTFPRRKKNIILDVSKGRSTFLKLKKKLENIRLYYPNLFYAKENIIELWSRDDTLQLMTFEFLDYDENSKYVWI</sequence>